<reference evidence="3" key="1">
    <citation type="journal article" date="2014" name="Proc. Natl. Acad. Sci. U.S.A.">
        <title>Extensive sampling of basidiomycete genomes demonstrates inadequacy of the white-rot/brown-rot paradigm for wood decay fungi.</title>
        <authorList>
            <person name="Riley R."/>
            <person name="Salamov A.A."/>
            <person name="Brown D.W."/>
            <person name="Nagy L.G."/>
            <person name="Floudas D."/>
            <person name="Held B.W."/>
            <person name="Levasseur A."/>
            <person name="Lombard V."/>
            <person name="Morin E."/>
            <person name="Otillar R."/>
            <person name="Lindquist E.A."/>
            <person name="Sun H."/>
            <person name="LaButti K.M."/>
            <person name="Schmutz J."/>
            <person name="Jabbour D."/>
            <person name="Luo H."/>
            <person name="Baker S.E."/>
            <person name="Pisabarro A.G."/>
            <person name="Walton J.D."/>
            <person name="Blanchette R.A."/>
            <person name="Henrissat B."/>
            <person name="Martin F."/>
            <person name="Cullen D."/>
            <person name="Hibbett D.S."/>
            <person name="Grigoriev I.V."/>
        </authorList>
    </citation>
    <scope>NUCLEOTIDE SEQUENCE [LARGE SCALE GENOMIC DNA]</scope>
    <source>
        <strain evidence="3">MUCL 33604</strain>
    </source>
</reference>
<dbReference type="STRING" id="933084.A0A067PK71"/>
<gene>
    <name evidence="2" type="ORF">JAAARDRAFT_195707</name>
</gene>
<dbReference type="InParanoid" id="A0A067PK71"/>
<accession>A0A067PK71</accession>
<keyword evidence="3" id="KW-1185">Reference proteome</keyword>
<dbReference type="EMBL" id="KL197725">
    <property type="protein sequence ID" value="KDQ55303.1"/>
    <property type="molecule type" value="Genomic_DNA"/>
</dbReference>
<evidence type="ECO:0000313" key="3">
    <source>
        <dbReference type="Proteomes" id="UP000027265"/>
    </source>
</evidence>
<dbReference type="OrthoDB" id="3163863at2759"/>
<organism evidence="2 3">
    <name type="scientific">Jaapia argillacea MUCL 33604</name>
    <dbReference type="NCBI Taxonomy" id="933084"/>
    <lineage>
        <taxon>Eukaryota</taxon>
        <taxon>Fungi</taxon>
        <taxon>Dikarya</taxon>
        <taxon>Basidiomycota</taxon>
        <taxon>Agaricomycotina</taxon>
        <taxon>Agaricomycetes</taxon>
        <taxon>Agaricomycetidae</taxon>
        <taxon>Jaapiales</taxon>
        <taxon>Jaapiaceae</taxon>
        <taxon>Jaapia</taxon>
    </lineage>
</organism>
<dbReference type="AlphaFoldDB" id="A0A067PK71"/>
<evidence type="ECO:0000259" key="1">
    <source>
        <dbReference type="Pfam" id="PF13391"/>
    </source>
</evidence>
<feature type="domain" description="HNH nuclease" evidence="1">
    <location>
        <begin position="172"/>
        <end position="248"/>
    </location>
</feature>
<dbReference type="InterPro" id="IPR003615">
    <property type="entry name" value="HNH_nuc"/>
</dbReference>
<sequence>MSRQRDHSISSLSSTSDSIQSQRSLYTESLVTEAFDLIDWFAMTSYNQYTYTRDDKRISVNLDKVLREMISHGKGCGGDRGRHYAVCSVVACGREEDEDDRRRLLRELGETWLSHVLFVFKANSSHSTSSNLRHSKDATPTWSDTTTALINHQHDRREEVHPEDLKDDGATSLIETHILPLGMATPNSNRPNSKEHSSALTTFNILRQYAGIPVASLEALGENINYPGNGLILYQPVHRGFDHFRWSLQGTNTHEKGIPLPGPIFIRIHHAIACVLHTSGAGKFLSKFIDDFGDSEGGGVVCGDDFVAWQGGHRSSIYAELALYLYQNANHADLILFFPPSATPSTSYSCDGWVRYPRGFSLCFGSLADFASFVPDNSSLPSGVYTSDFRISGLLHGTAWAVIYLHHH</sequence>
<name>A0A067PK71_9AGAM</name>
<protein>
    <recommendedName>
        <fullName evidence="1">HNH nuclease domain-containing protein</fullName>
    </recommendedName>
</protein>
<dbReference type="Pfam" id="PF13391">
    <property type="entry name" value="HNH_2"/>
    <property type="match status" value="1"/>
</dbReference>
<proteinExistence type="predicted"/>
<dbReference type="Proteomes" id="UP000027265">
    <property type="component" value="Unassembled WGS sequence"/>
</dbReference>
<evidence type="ECO:0000313" key="2">
    <source>
        <dbReference type="EMBL" id="KDQ55303.1"/>
    </source>
</evidence>
<dbReference type="HOGENOM" id="CLU_674490_0_0_1"/>